<dbReference type="EMBL" id="ABJL02000008">
    <property type="protein sequence ID" value="EDV03359.1"/>
    <property type="molecule type" value="Genomic_DNA"/>
</dbReference>
<sequence>MTSILMFLRQLVQVKNFIYKTWAMLKIHLYKKAEKIYTLSEGMKEVLTTYGSAEK</sequence>
<proteinExistence type="predicted"/>
<gene>
    <name evidence="1" type="ORF">BACINT_02480</name>
</gene>
<dbReference type="AlphaFoldDB" id="B3CEG1"/>
<dbReference type="Proteomes" id="UP000004596">
    <property type="component" value="Unassembled WGS sequence"/>
</dbReference>
<dbReference type="STRING" id="471870.BACINT_02480"/>
<reference evidence="1 2" key="1">
    <citation type="submission" date="2008-04" db="EMBL/GenBank/DDBJ databases">
        <title>Draft genome sequence of Bacteroides intestinalis (DSM 17393).</title>
        <authorList>
            <person name="Sudarsanam P."/>
            <person name="Ley R."/>
            <person name="Guruge J."/>
            <person name="Turnbaugh P.J."/>
            <person name="Mahowald M."/>
            <person name="Liep D."/>
            <person name="Gordon J."/>
        </authorList>
    </citation>
    <scope>NUCLEOTIDE SEQUENCE [LARGE SCALE GENOMIC DNA]</scope>
    <source>
        <strain evidence="1 2">DSM 17393</strain>
    </source>
</reference>
<name>B3CEG1_9BACE</name>
<protein>
    <submittedName>
        <fullName evidence="1">Uncharacterized protein</fullName>
    </submittedName>
</protein>
<reference evidence="1 2" key="2">
    <citation type="submission" date="2008-04" db="EMBL/GenBank/DDBJ databases">
        <authorList>
            <person name="Fulton L."/>
            <person name="Clifton S."/>
            <person name="Fulton B."/>
            <person name="Xu J."/>
            <person name="Minx P."/>
            <person name="Pepin K.H."/>
            <person name="Johnson M."/>
            <person name="Thiruvilangam P."/>
            <person name="Bhonagiri V."/>
            <person name="Nash W.E."/>
            <person name="Mardis E.R."/>
            <person name="Wilson R.K."/>
        </authorList>
    </citation>
    <scope>NUCLEOTIDE SEQUENCE [LARGE SCALE GENOMIC DNA]</scope>
    <source>
        <strain evidence="1 2">DSM 17393</strain>
    </source>
</reference>
<comment type="caution">
    <text evidence="1">The sequence shown here is derived from an EMBL/GenBank/DDBJ whole genome shotgun (WGS) entry which is preliminary data.</text>
</comment>
<evidence type="ECO:0000313" key="1">
    <source>
        <dbReference type="EMBL" id="EDV03359.1"/>
    </source>
</evidence>
<organism evidence="1 2">
    <name type="scientific">Bacteroides intestinalis DSM 17393</name>
    <dbReference type="NCBI Taxonomy" id="471870"/>
    <lineage>
        <taxon>Bacteria</taxon>
        <taxon>Pseudomonadati</taxon>
        <taxon>Bacteroidota</taxon>
        <taxon>Bacteroidia</taxon>
        <taxon>Bacteroidales</taxon>
        <taxon>Bacteroidaceae</taxon>
        <taxon>Bacteroides</taxon>
    </lineage>
</organism>
<evidence type="ECO:0000313" key="2">
    <source>
        <dbReference type="Proteomes" id="UP000004596"/>
    </source>
</evidence>
<accession>B3CEG1</accession>